<gene>
    <name evidence="1" type="ORF">PR048_017732</name>
</gene>
<accession>A0ABQ9HAL1</accession>
<evidence type="ECO:0000313" key="2">
    <source>
        <dbReference type="Proteomes" id="UP001159363"/>
    </source>
</evidence>
<organism evidence="1 2">
    <name type="scientific">Dryococelus australis</name>
    <dbReference type="NCBI Taxonomy" id="614101"/>
    <lineage>
        <taxon>Eukaryota</taxon>
        <taxon>Metazoa</taxon>
        <taxon>Ecdysozoa</taxon>
        <taxon>Arthropoda</taxon>
        <taxon>Hexapoda</taxon>
        <taxon>Insecta</taxon>
        <taxon>Pterygota</taxon>
        <taxon>Neoptera</taxon>
        <taxon>Polyneoptera</taxon>
        <taxon>Phasmatodea</taxon>
        <taxon>Verophasmatodea</taxon>
        <taxon>Anareolatae</taxon>
        <taxon>Phasmatidae</taxon>
        <taxon>Eurycanthinae</taxon>
        <taxon>Dryococelus</taxon>
    </lineage>
</organism>
<sequence length="233" mass="26125">MAAIATAHLRLQRAENCLHRASLLIDQSLNDPSQQRLFQATCQDLSSIKTSFEDDHILIEGHDDDAYFNKLEHSKRIEKLDDIYYKVTGVTESLKQLSVLSEQRTTTQFFDAKGVPLCIITPSRKKEPLPSIQTLVLPQITSYFPSTFLKPDAWDHIRQLQLADPTFATPEETDILLGAEIFIQFLTGKKVTTFLGIPTVIDMLLGLVLMGLVQINTDLQPGISSISNVQQLT</sequence>
<comment type="caution">
    <text evidence="1">The sequence shown here is derived from an EMBL/GenBank/DDBJ whole genome shotgun (WGS) entry which is preliminary data.</text>
</comment>
<evidence type="ECO:0000313" key="1">
    <source>
        <dbReference type="EMBL" id="KAJ8881256.1"/>
    </source>
</evidence>
<proteinExistence type="predicted"/>
<reference evidence="1 2" key="1">
    <citation type="submission" date="2023-02" db="EMBL/GenBank/DDBJ databases">
        <title>LHISI_Scaffold_Assembly.</title>
        <authorList>
            <person name="Stuart O.P."/>
            <person name="Cleave R."/>
            <person name="Magrath M.J.L."/>
            <person name="Mikheyev A.S."/>
        </authorList>
    </citation>
    <scope>NUCLEOTIDE SEQUENCE [LARGE SCALE GENOMIC DNA]</scope>
    <source>
        <strain evidence="1">Daus_M_001</strain>
        <tissue evidence="1">Leg muscle</tissue>
    </source>
</reference>
<protein>
    <submittedName>
        <fullName evidence="1">Uncharacterized protein</fullName>
    </submittedName>
</protein>
<keyword evidence="2" id="KW-1185">Reference proteome</keyword>
<dbReference type="EMBL" id="JARBHB010000006">
    <property type="protein sequence ID" value="KAJ8881256.1"/>
    <property type="molecule type" value="Genomic_DNA"/>
</dbReference>
<dbReference type="Proteomes" id="UP001159363">
    <property type="component" value="Chromosome 5"/>
</dbReference>
<name>A0ABQ9HAL1_9NEOP</name>